<organism evidence="1 2">
    <name type="scientific">Bacteroides fragilis CL07T12C05</name>
    <dbReference type="NCBI Taxonomy" id="997883"/>
    <lineage>
        <taxon>Bacteria</taxon>
        <taxon>Pseudomonadati</taxon>
        <taxon>Bacteroidota</taxon>
        <taxon>Bacteroidia</taxon>
        <taxon>Bacteroidales</taxon>
        <taxon>Bacteroidaceae</taxon>
        <taxon>Bacteroides</taxon>
    </lineage>
</organism>
<sequence length="29" mass="3548">MNPSAEYNFKPKDFFILTDVGRRHFPTRY</sequence>
<evidence type="ECO:0000313" key="2">
    <source>
        <dbReference type="Proteomes" id="UP000003879"/>
    </source>
</evidence>
<dbReference type="HOGENOM" id="CLU_3408642_0_0_10"/>
<dbReference type="Proteomes" id="UP000003879">
    <property type="component" value="Unassembled WGS sequence"/>
</dbReference>
<dbReference type="AlphaFoldDB" id="A0A0E2AWJ8"/>
<protein>
    <submittedName>
        <fullName evidence="1">Uncharacterized protein</fullName>
    </submittedName>
</protein>
<proteinExistence type="predicted"/>
<reference evidence="1 2" key="1">
    <citation type="submission" date="2012-02" db="EMBL/GenBank/DDBJ databases">
        <title>The Genome Sequence of Bacteroides fragilis CL07T12C05.</title>
        <authorList>
            <consortium name="The Broad Institute Genome Sequencing Platform"/>
            <person name="Earl A."/>
            <person name="Ward D."/>
            <person name="Feldgarden M."/>
            <person name="Gevers D."/>
            <person name="Zitomersky N.L."/>
            <person name="Coyne M.J."/>
            <person name="Comstock L.E."/>
            <person name="Young S.K."/>
            <person name="Zeng Q."/>
            <person name="Gargeya S."/>
            <person name="Fitzgerald M."/>
            <person name="Haas B."/>
            <person name="Abouelleil A."/>
            <person name="Alvarado L."/>
            <person name="Arachchi H.M."/>
            <person name="Berlin A."/>
            <person name="Chapman S.B."/>
            <person name="Gearin G."/>
            <person name="Goldberg J."/>
            <person name="Griggs A."/>
            <person name="Gujja S."/>
            <person name="Hansen M."/>
            <person name="Heiman D."/>
            <person name="Howarth C."/>
            <person name="Larimer J."/>
            <person name="Lui A."/>
            <person name="MacDonald P.J.P."/>
            <person name="McCowen C."/>
            <person name="Montmayeur A."/>
            <person name="Murphy C."/>
            <person name="Neiman D."/>
            <person name="Pearson M."/>
            <person name="Priest M."/>
            <person name="Roberts A."/>
            <person name="Saif S."/>
            <person name="Shea T."/>
            <person name="Sisk P."/>
            <person name="Stolte C."/>
            <person name="Sykes S."/>
            <person name="Wortman J."/>
            <person name="Nusbaum C."/>
            <person name="Birren B."/>
        </authorList>
    </citation>
    <scope>NUCLEOTIDE SEQUENCE [LARGE SCALE GENOMIC DNA]</scope>
    <source>
        <strain evidence="1 2">CL07T12C05</strain>
    </source>
</reference>
<name>A0A0E2AWJ8_BACFG</name>
<dbReference type="EMBL" id="AGXN01000001">
    <property type="protein sequence ID" value="EIZ00782.1"/>
    <property type="molecule type" value="Genomic_DNA"/>
</dbReference>
<comment type="caution">
    <text evidence="1">The sequence shown here is derived from an EMBL/GenBank/DDBJ whole genome shotgun (WGS) entry which is preliminary data.</text>
</comment>
<accession>A0A0E2AWJ8</accession>
<evidence type="ECO:0000313" key="1">
    <source>
        <dbReference type="EMBL" id="EIZ00782.1"/>
    </source>
</evidence>
<gene>
    <name evidence="1" type="ORF">HMPREF1056_00061</name>
</gene>